<evidence type="ECO:0000313" key="3">
    <source>
        <dbReference type="Proteomes" id="UP000295493"/>
    </source>
</evidence>
<reference evidence="2 3" key="1">
    <citation type="submission" date="2019-03" db="EMBL/GenBank/DDBJ databases">
        <title>Genomic Encyclopedia of Type Strains, Phase IV (KMG-IV): sequencing the most valuable type-strain genomes for metagenomic binning, comparative biology and taxonomic classification.</title>
        <authorList>
            <person name="Goeker M."/>
        </authorList>
    </citation>
    <scope>NUCLEOTIDE SEQUENCE [LARGE SCALE GENOMIC DNA]</scope>
    <source>
        <strain evidence="2 3">DSM 25059</strain>
    </source>
</reference>
<dbReference type="AlphaFoldDB" id="A0A4R6FEZ6"/>
<evidence type="ECO:0000313" key="2">
    <source>
        <dbReference type="EMBL" id="TDN79861.1"/>
    </source>
</evidence>
<keyword evidence="3" id="KW-1185">Reference proteome</keyword>
<sequence>MIADYDWAGGTEAMLRFGPDTGPVMVAILPLFEEANRTRTFAVRLLRLLAGRGIAGVLPDIPGQSESMVPLESLTLLRMSEAIEGLVDQFASAGRRAYGIGIRSGALLDTLALLDGRWHFAPMAGNELLRELHRIWRAADPDRHKGDIQAMAFGSDGPVEIAGNLIGSDLLAGLIAAEPFDQSGIPRRIVRLDSDPRPADRHLPGTPLWRRSEPDDDPALAGLLADDIASWIAQCEA</sequence>
<gene>
    <name evidence="2" type="ORF">EV664_11116</name>
</gene>
<feature type="region of interest" description="Disordered" evidence="1">
    <location>
        <begin position="195"/>
        <end position="214"/>
    </location>
</feature>
<dbReference type="EMBL" id="SNWD01000011">
    <property type="protein sequence ID" value="TDN79861.1"/>
    <property type="molecule type" value="Genomic_DNA"/>
</dbReference>
<proteinExistence type="predicted"/>
<name>A0A4R6FEZ6_9SPHN</name>
<dbReference type="Proteomes" id="UP000295493">
    <property type="component" value="Unassembled WGS sequence"/>
</dbReference>
<dbReference type="InterPro" id="IPR029058">
    <property type="entry name" value="AB_hydrolase_fold"/>
</dbReference>
<dbReference type="RefSeq" id="WP_133496382.1">
    <property type="nucleotide sequence ID" value="NZ_BMLU01000011.1"/>
</dbReference>
<evidence type="ECO:0008006" key="4">
    <source>
        <dbReference type="Google" id="ProtNLM"/>
    </source>
</evidence>
<dbReference type="OrthoDB" id="7390151at2"/>
<accession>A0A4R6FEZ6</accession>
<evidence type="ECO:0000256" key="1">
    <source>
        <dbReference type="SAM" id="MobiDB-lite"/>
    </source>
</evidence>
<organism evidence="2 3">
    <name type="scientific">Stakelama pacifica</name>
    <dbReference type="NCBI Taxonomy" id="517720"/>
    <lineage>
        <taxon>Bacteria</taxon>
        <taxon>Pseudomonadati</taxon>
        <taxon>Pseudomonadota</taxon>
        <taxon>Alphaproteobacteria</taxon>
        <taxon>Sphingomonadales</taxon>
        <taxon>Sphingomonadaceae</taxon>
        <taxon>Stakelama</taxon>
    </lineage>
</organism>
<dbReference type="SUPFAM" id="SSF53474">
    <property type="entry name" value="alpha/beta-Hydrolases"/>
    <property type="match status" value="1"/>
</dbReference>
<comment type="caution">
    <text evidence="2">The sequence shown here is derived from an EMBL/GenBank/DDBJ whole genome shotgun (WGS) entry which is preliminary data.</text>
</comment>
<protein>
    <recommendedName>
        <fullName evidence="4">Dienelactone hydrolase</fullName>
    </recommendedName>
</protein>